<organism evidence="3 4">
    <name type="scientific">Vibrio europaeus</name>
    <dbReference type="NCBI Taxonomy" id="300876"/>
    <lineage>
        <taxon>Bacteria</taxon>
        <taxon>Pseudomonadati</taxon>
        <taxon>Pseudomonadota</taxon>
        <taxon>Gammaproteobacteria</taxon>
        <taxon>Vibrionales</taxon>
        <taxon>Vibrionaceae</taxon>
        <taxon>Vibrio</taxon>
        <taxon>Vibrio oreintalis group</taxon>
    </lineage>
</organism>
<dbReference type="SUPFAM" id="SSF54106">
    <property type="entry name" value="LysM domain"/>
    <property type="match status" value="1"/>
</dbReference>
<dbReference type="InterPro" id="IPR018392">
    <property type="entry name" value="LysM"/>
</dbReference>
<dbReference type="EMBL" id="LUAX01000005">
    <property type="protein sequence ID" value="OAM98803.1"/>
    <property type="molecule type" value="Genomic_DNA"/>
</dbReference>
<dbReference type="SMART" id="SM00257">
    <property type="entry name" value="LysM"/>
    <property type="match status" value="1"/>
</dbReference>
<evidence type="ECO:0000259" key="1">
    <source>
        <dbReference type="PROSITE" id="PS51782"/>
    </source>
</evidence>
<proteinExistence type="predicted"/>
<dbReference type="PANTHER" id="PTHR34700:SF4">
    <property type="entry name" value="PHAGE-LIKE ELEMENT PBSX PROTEIN XKDP"/>
    <property type="match status" value="1"/>
</dbReference>
<dbReference type="InterPro" id="IPR036779">
    <property type="entry name" value="LysM_dom_sf"/>
</dbReference>
<name>A0A178J9F0_9VIBR</name>
<dbReference type="OrthoDB" id="9765158at2"/>
<dbReference type="Proteomes" id="UP001150001">
    <property type="component" value="Unassembled WGS sequence"/>
</dbReference>
<evidence type="ECO:0000313" key="3">
    <source>
        <dbReference type="EMBL" id="OAM98803.1"/>
    </source>
</evidence>
<dbReference type="PROSITE" id="PS51782">
    <property type="entry name" value="LYSM"/>
    <property type="match status" value="1"/>
</dbReference>
<dbReference type="EMBL" id="JAPFIT010000015">
    <property type="protein sequence ID" value="MDC5740732.1"/>
    <property type="molecule type" value="Genomic_DNA"/>
</dbReference>
<protein>
    <submittedName>
        <fullName evidence="2">LysM peptidoglycan-binding domain-containing protein</fullName>
    </submittedName>
    <submittedName>
        <fullName evidence="3">Peptidoglycan-binding protein</fullName>
    </submittedName>
</protein>
<dbReference type="CDD" id="cd00118">
    <property type="entry name" value="LysM"/>
    <property type="match status" value="1"/>
</dbReference>
<dbReference type="Proteomes" id="UP000094761">
    <property type="component" value="Unassembled WGS sequence"/>
</dbReference>
<evidence type="ECO:0000313" key="5">
    <source>
        <dbReference type="Proteomes" id="UP001150001"/>
    </source>
</evidence>
<dbReference type="Pfam" id="PF01476">
    <property type="entry name" value="LysM"/>
    <property type="match status" value="1"/>
</dbReference>
<dbReference type="RefSeq" id="WP_069668039.1">
    <property type="nucleotide sequence ID" value="NZ_JAPFIM010000022.1"/>
</dbReference>
<evidence type="ECO:0000313" key="4">
    <source>
        <dbReference type="Proteomes" id="UP000094761"/>
    </source>
</evidence>
<dbReference type="InterPro" id="IPR052196">
    <property type="entry name" value="Bact_Kbp"/>
</dbReference>
<reference evidence="2" key="2">
    <citation type="submission" date="2022-11" db="EMBL/GenBank/DDBJ databases">
        <title>Role of the vibriolysin VemA secreted by the emergent pathogen Vibrio europaeus in the colonization of Manila clam mucus.</title>
        <authorList>
            <person name="Martinez C."/>
            <person name="Rodriguez S."/>
            <person name="Vences A."/>
            <person name="Barja J.L."/>
            <person name="Toranzo A.E."/>
            <person name="Dubert J."/>
        </authorList>
    </citation>
    <scope>NUCLEOTIDE SEQUENCE</scope>
    <source>
        <strain evidence="2">3454</strain>
    </source>
</reference>
<dbReference type="AlphaFoldDB" id="A0A178J9F0"/>
<dbReference type="GeneID" id="78076965"/>
<dbReference type="Gene3D" id="3.10.350.10">
    <property type="entry name" value="LysM domain"/>
    <property type="match status" value="1"/>
</dbReference>
<gene>
    <name evidence="3" type="ORF">AZ468_14705</name>
    <name evidence="2" type="ORF">OPW20_11695</name>
</gene>
<reference evidence="3 4" key="1">
    <citation type="submission" date="2016-03" db="EMBL/GenBank/DDBJ databases">
        <title>Draft genome sequence of the Vibrio tubiashii subs. europaeus.</title>
        <authorList>
            <person name="Spinard E."/>
            <person name="Dubert J."/>
            <person name="Nelson D.R."/>
            <person name="Barja J.L."/>
        </authorList>
    </citation>
    <scope>NUCLEOTIDE SEQUENCE [LARGE SCALE GENOMIC DNA]</scope>
    <source>
        <strain evidence="4">PP-638</strain>
        <strain evidence="3">PP2-638</strain>
    </source>
</reference>
<feature type="domain" description="LysM" evidence="1">
    <location>
        <begin position="35"/>
        <end position="83"/>
    </location>
</feature>
<comment type="caution">
    <text evidence="3">The sequence shown here is derived from an EMBL/GenBank/DDBJ whole genome shotgun (WGS) entry which is preliminary data.</text>
</comment>
<sequence length="341" mass="38007">MLRIWRGLFVVVLVIIVNGVSAQEGALLINKQAPKTYTVVKGDTLWDISALYLESPWQWPRLWQLNSNIVSPHLISPGDKLTLVWREGQPKLILKPVVSLTPAIHQRAKQPISVIKPQHILPFIEHDLLLEGEAINEMSRVIGNSTGNQLMDSQNAIYISAHQVAQEWGIYRLMNEFKRADKTAKVVRKIAHGQLVASDERYSSLRLTKQSHEVVVGDIAMPILQPSNSTTSLSLTPVSGQIDKVEILGAVEDTHYVGKDQAVVVNRGELDGVKQGSVFELFNSGTGNFTHRTNNTSIPFPDRRIGHMMVVRPYQHFSIAIITDSSEAVSIETKVHSPRGR</sequence>
<dbReference type="PANTHER" id="PTHR34700">
    <property type="entry name" value="POTASSIUM BINDING PROTEIN KBP"/>
    <property type="match status" value="1"/>
</dbReference>
<accession>A0A178J9F0</accession>
<evidence type="ECO:0000313" key="2">
    <source>
        <dbReference type="EMBL" id="MDC5740732.1"/>
    </source>
</evidence>
<keyword evidence="5" id="KW-1185">Reference proteome</keyword>